<evidence type="ECO:0000313" key="3">
    <source>
        <dbReference type="Proteomes" id="UP000287766"/>
    </source>
</evidence>
<evidence type="ECO:0008006" key="4">
    <source>
        <dbReference type="Google" id="ProtNLM"/>
    </source>
</evidence>
<evidence type="ECO:0000256" key="1">
    <source>
        <dbReference type="SAM" id="Phobius"/>
    </source>
</evidence>
<sequence>MSIDQLSDSKLSRLGALAFLLMPVCYLGMFIIFGALLAIPQGADINERIGYVVAEQGLIQFAYLLGYLIFGVLLLVSVQAIHNRFLGVSRHLLNSASLFGFIWVVLMMCAGMIALVGMNTMIMLYSKDPQAAAILFYSYTMVVNALGGGIELVGGMWVLLLSIVGLRSHIFPRLLCWVGFLVGAFGVLTVIPSLPFIKEVFGLTQIVWFIWVGTVLCGHKDS</sequence>
<gene>
    <name evidence="2" type="ORF">CWE22_07470</name>
</gene>
<organism evidence="2 3">
    <name type="scientific">Pseudidiomarina aestuarii</name>
    <dbReference type="NCBI Taxonomy" id="624146"/>
    <lineage>
        <taxon>Bacteria</taxon>
        <taxon>Pseudomonadati</taxon>
        <taxon>Pseudomonadota</taxon>
        <taxon>Gammaproteobacteria</taxon>
        <taxon>Alteromonadales</taxon>
        <taxon>Idiomarinaceae</taxon>
        <taxon>Pseudidiomarina</taxon>
    </lineage>
</organism>
<feature type="transmembrane region" description="Helical" evidence="1">
    <location>
        <begin position="59"/>
        <end position="81"/>
    </location>
</feature>
<dbReference type="AlphaFoldDB" id="A0A7Z6ZVB0"/>
<dbReference type="Proteomes" id="UP000287766">
    <property type="component" value="Unassembled WGS sequence"/>
</dbReference>
<reference evidence="3" key="1">
    <citation type="journal article" date="2018" name="Front. Microbiol.">
        <title>Genome-Based Analysis Reveals the Taxonomy and Diversity of the Family Idiomarinaceae.</title>
        <authorList>
            <person name="Liu Y."/>
            <person name="Lai Q."/>
            <person name="Shao Z."/>
        </authorList>
    </citation>
    <scope>NUCLEOTIDE SEQUENCE [LARGE SCALE GENOMIC DNA]</scope>
    <source>
        <strain evidence="3">KYW314</strain>
    </source>
</reference>
<keyword evidence="1" id="KW-0472">Membrane</keyword>
<feature type="transmembrane region" description="Helical" evidence="1">
    <location>
        <begin position="136"/>
        <end position="162"/>
    </location>
</feature>
<feature type="transmembrane region" description="Helical" evidence="1">
    <location>
        <begin position="16"/>
        <end position="39"/>
    </location>
</feature>
<keyword evidence="3" id="KW-1185">Reference proteome</keyword>
<keyword evidence="1" id="KW-0812">Transmembrane</keyword>
<accession>A0A7Z6ZVB0</accession>
<feature type="transmembrane region" description="Helical" evidence="1">
    <location>
        <begin position="93"/>
        <end position="116"/>
    </location>
</feature>
<evidence type="ECO:0000313" key="2">
    <source>
        <dbReference type="EMBL" id="RUO41973.1"/>
    </source>
</evidence>
<name>A0A7Z6ZVB0_9GAMM</name>
<feature type="transmembrane region" description="Helical" evidence="1">
    <location>
        <begin position="200"/>
        <end position="218"/>
    </location>
</feature>
<dbReference type="EMBL" id="PIPR01000001">
    <property type="protein sequence ID" value="RUO41973.1"/>
    <property type="molecule type" value="Genomic_DNA"/>
</dbReference>
<feature type="transmembrane region" description="Helical" evidence="1">
    <location>
        <begin position="174"/>
        <end position="194"/>
    </location>
</feature>
<protein>
    <recommendedName>
        <fullName evidence="4">DUF4386 domain-containing protein</fullName>
    </recommendedName>
</protein>
<proteinExistence type="predicted"/>
<dbReference type="RefSeq" id="WP_169930700.1">
    <property type="nucleotide sequence ID" value="NZ_PIPR01000001.1"/>
</dbReference>
<comment type="caution">
    <text evidence="2">The sequence shown here is derived from an EMBL/GenBank/DDBJ whole genome shotgun (WGS) entry which is preliminary data.</text>
</comment>
<keyword evidence="1" id="KW-1133">Transmembrane helix</keyword>